<sequence length="87" mass="9639">MGDVIQGPWPSKPTPAEAAAAHPFKWRSQFPSAVEDRRDAILNGRPHCSICDVIYPLNVRVPPDGICRQCRRDIENGARDADDPGLF</sequence>
<gene>
    <name evidence="2" type="ORF">GMA5_25</name>
</gene>
<dbReference type="RefSeq" id="YP_009273622.1">
    <property type="nucleotide sequence ID" value="NC_030907.1"/>
</dbReference>
<protein>
    <submittedName>
        <fullName evidence="2">Uncharacterized protein</fullName>
    </submittedName>
</protein>
<evidence type="ECO:0000313" key="3">
    <source>
        <dbReference type="Proteomes" id="UP000207679"/>
    </source>
</evidence>
<feature type="region of interest" description="Disordered" evidence="1">
    <location>
        <begin position="1"/>
        <end position="20"/>
    </location>
</feature>
<accession>A0A0K0MWT4</accession>
<name>A0A0K0MWT4_9CAUD</name>
<organism evidence="2 3">
    <name type="scientific">Gordonia phage GMA5</name>
    <dbReference type="NCBI Taxonomy" id="1647472"/>
    <lineage>
        <taxon>Viruses</taxon>
        <taxon>Duplodnaviria</taxon>
        <taxon>Heunggongvirae</taxon>
        <taxon>Uroviricota</taxon>
        <taxon>Caudoviricetes</taxon>
        <taxon>Grutrevirus</taxon>
        <taxon>Grutrevirus GMA5</taxon>
    </lineage>
</organism>
<dbReference type="GeneID" id="28800038"/>
<evidence type="ECO:0000313" key="2">
    <source>
        <dbReference type="EMBL" id="AKI28639.1"/>
    </source>
</evidence>
<dbReference type="KEGG" id="vg:28800038"/>
<proteinExistence type="predicted"/>
<dbReference type="EMBL" id="KR053198">
    <property type="protein sequence ID" value="AKI28639.1"/>
    <property type="molecule type" value="Genomic_DNA"/>
</dbReference>
<dbReference type="OrthoDB" id="39054at10239"/>
<reference evidence="2 3" key="1">
    <citation type="journal article" date="2015" name="PLoS ONE">
        <title>Lysis to Kill: Evaluation of the Lytic Abilities, and Genomics of Nine Bacteriophages Infective for Gordonia spp. and Their Potential Use in Activated Sludge Foam Biocontrol.</title>
        <authorList>
            <person name="Dyson Z.A."/>
            <person name="Tucci J."/>
            <person name="Seviour R.J."/>
            <person name="Petrovski S."/>
        </authorList>
    </citation>
    <scope>NUCLEOTIDE SEQUENCE [LARGE SCALE GENOMIC DNA]</scope>
</reference>
<evidence type="ECO:0000256" key="1">
    <source>
        <dbReference type="SAM" id="MobiDB-lite"/>
    </source>
</evidence>
<keyword evidence="3" id="KW-1185">Reference proteome</keyword>
<dbReference type="Proteomes" id="UP000207679">
    <property type="component" value="Segment"/>
</dbReference>